<name>A0A2W7C876_9HYPH</name>
<keyword evidence="1" id="KW-1133">Transmembrane helix</keyword>
<dbReference type="AlphaFoldDB" id="A0A2W7C876"/>
<protein>
    <submittedName>
        <fullName evidence="2">Uncharacterized protein</fullName>
    </submittedName>
</protein>
<evidence type="ECO:0000313" key="3">
    <source>
        <dbReference type="Proteomes" id="UP000248616"/>
    </source>
</evidence>
<dbReference type="RefSeq" id="WP_111544209.1">
    <property type="nucleotide sequence ID" value="NZ_MZXV01000026.1"/>
</dbReference>
<dbReference type="Proteomes" id="UP000248616">
    <property type="component" value="Unassembled WGS sequence"/>
</dbReference>
<proteinExistence type="predicted"/>
<accession>A0A2W7C876</accession>
<feature type="transmembrane region" description="Helical" evidence="1">
    <location>
        <begin position="338"/>
        <end position="358"/>
    </location>
</feature>
<evidence type="ECO:0000256" key="1">
    <source>
        <dbReference type="SAM" id="Phobius"/>
    </source>
</evidence>
<dbReference type="EMBL" id="MZXV01000026">
    <property type="protein sequence ID" value="PZV38521.1"/>
    <property type="molecule type" value="Genomic_DNA"/>
</dbReference>
<organism evidence="2 3">
    <name type="scientific">Mesorhizobium kowhaii</name>
    <dbReference type="NCBI Taxonomy" id="1300272"/>
    <lineage>
        <taxon>Bacteria</taxon>
        <taxon>Pseudomonadati</taxon>
        <taxon>Pseudomonadota</taxon>
        <taxon>Alphaproteobacteria</taxon>
        <taxon>Hyphomicrobiales</taxon>
        <taxon>Phyllobacteriaceae</taxon>
        <taxon>Mesorhizobium</taxon>
    </lineage>
</organism>
<comment type="caution">
    <text evidence="2">The sequence shown here is derived from an EMBL/GenBank/DDBJ whole genome shotgun (WGS) entry which is preliminary data.</text>
</comment>
<keyword evidence="1" id="KW-0812">Transmembrane</keyword>
<reference evidence="3" key="1">
    <citation type="submission" date="2017-03" db="EMBL/GenBank/DDBJ databases">
        <authorList>
            <person name="Safronova V.I."/>
            <person name="Sazanova A.L."/>
            <person name="Chirak E.R."/>
        </authorList>
    </citation>
    <scope>NUCLEOTIDE SEQUENCE [LARGE SCALE GENOMIC DNA]</scope>
    <source>
        <strain evidence="3">Ach-343</strain>
    </source>
</reference>
<sequence length="361" mass="39643">MIVFLSSSARARYADDIIRMLALPRGGQLQFRYDGKWLADDVRNRVPREQLAGEYALVCFVAGSGDPVPYELIPIRIARIVRAESVGTSYIFTLAADAYVSEATTGELRAAINPACRERLPSAAQAPSEFYCFSLDFELRPHQRLTFEAFEETARQLSRHKSFAAEQSAFFAVRQISRISGRSWFGTWPRSSAVEQGAFRLWTGKRYECEVYCLRLFEHPIDADGARPTPKELALVAEANDDSIQFASAKRSVIDSRYDLKRYVFAAEPEVMSRVSGIRLFLSAEGDGEDRVRQDISLQMIFGGSLVLASIRAVAIGIATAGPGMIAANAAGKLSSGAAVLMIALGAFAGISAIFPSFRKP</sequence>
<dbReference type="OrthoDB" id="8478408at2"/>
<gene>
    <name evidence="2" type="ORF">B5V02_10735</name>
</gene>
<keyword evidence="1" id="KW-0472">Membrane</keyword>
<evidence type="ECO:0000313" key="2">
    <source>
        <dbReference type="EMBL" id="PZV38521.1"/>
    </source>
</evidence>
<feature type="transmembrane region" description="Helical" evidence="1">
    <location>
        <begin position="301"/>
        <end position="326"/>
    </location>
</feature>
<keyword evidence="3" id="KW-1185">Reference proteome</keyword>